<feature type="non-terminal residue" evidence="1">
    <location>
        <position position="1"/>
    </location>
</feature>
<dbReference type="AlphaFoldDB" id="A0A7Z0LEJ2"/>
<organism evidence="1 2">
    <name type="scientific">Streptococcus danieliae</name>
    <dbReference type="NCBI Taxonomy" id="747656"/>
    <lineage>
        <taxon>Bacteria</taxon>
        <taxon>Bacillati</taxon>
        <taxon>Bacillota</taxon>
        <taxon>Bacilli</taxon>
        <taxon>Lactobacillales</taxon>
        <taxon>Streptococcaceae</taxon>
        <taxon>Streptococcus</taxon>
    </lineage>
</organism>
<feature type="non-terminal residue" evidence="1">
    <location>
        <position position="68"/>
    </location>
</feature>
<sequence length="68" mass="7751">ILWKITPASKGEPTIAKELIKNFSETTSQRAQYLTADRGYSGLPLQNLLEDAEIIPIIENPHKWKEDE</sequence>
<reference evidence="1 2" key="1">
    <citation type="submission" date="2020-07" db="EMBL/GenBank/DDBJ databases">
        <title>MOT database genomes.</title>
        <authorList>
            <person name="Joseph S."/>
            <person name="Aduse-Opoku J."/>
            <person name="Hashim A."/>
            <person name="Wade W."/>
            <person name="Curtis M."/>
        </authorList>
    </citation>
    <scope>NUCLEOTIDE SEQUENCE [LARGE SCALE GENOMIC DNA]</scope>
    <source>
        <strain evidence="1 2">CCW311</strain>
    </source>
</reference>
<protein>
    <submittedName>
        <fullName evidence="1">DDE transposase</fullName>
    </submittedName>
</protein>
<dbReference type="EMBL" id="JACBYG010000519">
    <property type="protein sequence ID" value="NYS50039.1"/>
    <property type="molecule type" value="Genomic_DNA"/>
</dbReference>
<comment type="caution">
    <text evidence="1">The sequence shown here is derived from an EMBL/GenBank/DDBJ whole genome shotgun (WGS) entry which is preliminary data.</text>
</comment>
<dbReference type="Proteomes" id="UP000563349">
    <property type="component" value="Unassembled WGS sequence"/>
</dbReference>
<evidence type="ECO:0000313" key="1">
    <source>
        <dbReference type="EMBL" id="NYS50039.1"/>
    </source>
</evidence>
<proteinExistence type="predicted"/>
<gene>
    <name evidence="1" type="ORF">HZY93_09155</name>
</gene>
<keyword evidence="2" id="KW-1185">Reference proteome</keyword>
<accession>A0A7Z0LEJ2</accession>
<name>A0A7Z0LEJ2_9STRE</name>
<evidence type="ECO:0000313" key="2">
    <source>
        <dbReference type="Proteomes" id="UP000563349"/>
    </source>
</evidence>